<dbReference type="SMART" id="SM00345">
    <property type="entry name" value="HTH_GNTR"/>
    <property type="match status" value="1"/>
</dbReference>
<comment type="similarity">
    <text evidence="1">In the C-terminal section; belongs to the class-I pyridoxal-phosphate-dependent aminotransferase family.</text>
</comment>
<dbReference type="InterPro" id="IPR000524">
    <property type="entry name" value="Tscrpt_reg_HTH_GntR"/>
</dbReference>
<evidence type="ECO:0000256" key="4">
    <source>
        <dbReference type="ARBA" id="ARBA00023125"/>
    </source>
</evidence>
<dbReference type="RefSeq" id="WP_194263720.1">
    <property type="nucleotide sequence ID" value="NZ_JABCQF010000001.1"/>
</dbReference>
<comment type="caution">
    <text evidence="7">The sequence shown here is derived from an EMBL/GenBank/DDBJ whole genome shotgun (WGS) entry which is preliminary data.</text>
</comment>
<reference evidence="8" key="1">
    <citation type="submission" date="2020-04" db="EMBL/GenBank/DDBJ databases">
        <title>Description of novel Gluconacetobacter.</title>
        <authorList>
            <person name="Sombolestani A."/>
        </authorList>
    </citation>
    <scope>NUCLEOTIDE SEQUENCE [LARGE SCALE GENOMIC DNA]</scope>
    <source>
        <strain evidence="8">R-71646</strain>
    </source>
</reference>
<evidence type="ECO:0000259" key="6">
    <source>
        <dbReference type="PROSITE" id="PS50949"/>
    </source>
</evidence>
<evidence type="ECO:0000256" key="5">
    <source>
        <dbReference type="ARBA" id="ARBA00023163"/>
    </source>
</evidence>
<dbReference type="SUPFAM" id="SSF53383">
    <property type="entry name" value="PLP-dependent transferases"/>
    <property type="match status" value="1"/>
</dbReference>
<dbReference type="PROSITE" id="PS50949">
    <property type="entry name" value="HTH_GNTR"/>
    <property type="match status" value="1"/>
</dbReference>
<evidence type="ECO:0000256" key="1">
    <source>
        <dbReference type="ARBA" id="ARBA00005384"/>
    </source>
</evidence>
<dbReference type="PANTHER" id="PTHR46577:SF1">
    <property type="entry name" value="HTH-TYPE TRANSCRIPTIONAL REGULATORY PROTEIN GABR"/>
    <property type="match status" value="1"/>
</dbReference>
<dbReference type="InterPro" id="IPR036390">
    <property type="entry name" value="WH_DNA-bd_sf"/>
</dbReference>
<keyword evidence="5" id="KW-0804">Transcription</keyword>
<keyword evidence="3" id="KW-0805">Transcription regulation</keyword>
<dbReference type="CDD" id="cd00609">
    <property type="entry name" value="AAT_like"/>
    <property type="match status" value="1"/>
</dbReference>
<dbReference type="Gene3D" id="3.40.640.10">
    <property type="entry name" value="Type I PLP-dependent aspartate aminotransferase-like (Major domain)"/>
    <property type="match status" value="1"/>
</dbReference>
<dbReference type="InterPro" id="IPR015421">
    <property type="entry name" value="PyrdxlP-dep_Trfase_major"/>
</dbReference>
<evidence type="ECO:0000313" key="8">
    <source>
        <dbReference type="Proteomes" id="UP000644588"/>
    </source>
</evidence>
<dbReference type="InterPro" id="IPR015424">
    <property type="entry name" value="PyrdxlP-dep_Trfase"/>
</dbReference>
<dbReference type="GO" id="GO:0008483">
    <property type="term" value="F:transaminase activity"/>
    <property type="evidence" value="ECO:0007669"/>
    <property type="project" value="UniProtKB-KW"/>
</dbReference>
<dbReference type="Gene3D" id="1.10.10.10">
    <property type="entry name" value="Winged helix-like DNA-binding domain superfamily/Winged helix DNA-binding domain"/>
    <property type="match status" value="1"/>
</dbReference>
<dbReference type="Pfam" id="PF00155">
    <property type="entry name" value="Aminotran_1_2"/>
    <property type="match status" value="1"/>
</dbReference>
<dbReference type="InterPro" id="IPR004839">
    <property type="entry name" value="Aminotransferase_I/II_large"/>
</dbReference>
<sequence length="493" mass="54289">MLRPWRMHLDVRLDHESPLPIYIQIANAIVHDIERGRLVSGEFLPSTRAMAQLLSVNRKTIVLAYDELIAQGWIESAGTSGTKVSDALGLRPPAPDVGSGEGPVPDANTPLYDFKAPPGRPLAVPKERNAYKIDEGSPDGRLFPPDVLARAYRTAMTRLSRSNTLSYGDPRGSLELREVIAAMLKTERGLSIGVENVCLTRGSQHGIFLAALTILRPGDTVVVEDLTYEPAVMVFRAIGARVVSIGLDEDGADVDALARLCERERVSLVFLTPHHQFPTTVSLRPERRLRLIELARHHRFAILEDDYDHEFHFHSQPLLPMASYAPENVVYVGSLSKLALPVLRLGYVVAPAPMIEALAHHVSLLDGMGNVITETAVSTLIQEGELRRHARKAGRIYARRRDTFAVMLHEIFGHHVTFAKPQGGLAFWIRFVDPACLKRMEENAASMNLRFAPSESYAAAGKAVTGLRVGFASMTEAEARQVLLRMGKASGIS</sequence>
<dbReference type="InterPro" id="IPR051446">
    <property type="entry name" value="HTH_trans_reg/aminotransferase"/>
</dbReference>
<name>A0ABR9YIP2_9PROT</name>
<keyword evidence="7" id="KW-0808">Transferase</keyword>
<reference evidence="7 8" key="2">
    <citation type="submission" date="2020-11" db="EMBL/GenBank/DDBJ databases">
        <title>Description of novel Gluconobacter species.</title>
        <authorList>
            <person name="Cleenwerck I."/>
            <person name="Cnockaert M."/>
            <person name="Borremans W."/>
            <person name="Wieme A.D."/>
            <person name="De Vuyst L."/>
            <person name="Vandamme P."/>
        </authorList>
    </citation>
    <scope>NUCLEOTIDE SEQUENCE [LARGE SCALE GENOMIC DNA]</scope>
    <source>
        <strain evidence="7 8">R-71646</strain>
    </source>
</reference>
<protein>
    <submittedName>
        <fullName evidence="7">PLP-dependent aminotransferase family protein</fullName>
    </submittedName>
</protein>
<feature type="domain" description="HTH gntR-type" evidence="6">
    <location>
        <begin position="19"/>
        <end position="87"/>
    </location>
</feature>
<keyword evidence="4" id="KW-0238">DNA-binding</keyword>
<gene>
    <name evidence="7" type="ORF">HKD31_02555</name>
</gene>
<dbReference type="EMBL" id="JABCQF010000001">
    <property type="protein sequence ID" value="MBF0881630.1"/>
    <property type="molecule type" value="Genomic_DNA"/>
</dbReference>
<dbReference type="CDD" id="cd07377">
    <property type="entry name" value="WHTH_GntR"/>
    <property type="match status" value="1"/>
</dbReference>
<dbReference type="Proteomes" id="UP000644588">
    <property type="component" value="Unassembled WGS sequence"/>
</dbReference>
<evidence type="ECO:0000256" key="2">
    <source>
        <dbReference type="ARBA" id="ARBA00022898"/>
    </source>
</evidence>
<keyword evidence="2" id="KW-0663">Pyridoxal phosphate</keyword>
<dbReference type="SUPFAM" id="SSF46785">
    <property type="entry name" value="Winged helix' DNA-binding domain"/>
    <property type="match status" value="1"/>
</dbReference>
<evidence type="ECO:0000256" key="3">
    <source>
        <dbReference type="ARBA" id="ARBA00023015"/>
    </source>
</evidence>
<evidence type="ECO:0000313" key="7">
    <source>
        <dbReference type="EMBL" id="MBF0881630.1"/>
    </source>
</evidence>
<accession>A0ABR9YIP2</accession>
<dbReference type="Pfam" id="PF00392">
    <property type="entry name" value="GntR"/>
    <property type="match status" value="1"/>
</dbReference>
<dbReference type="PANTHER" id="PTHR46577">
    <property type="entry name" value="HTH-TYPE TRANSCRIPTIONAL REGULATORY PROTEIN GABR"/>
    <property type="match status" value="1"/>
</dbReference>
<organism evidence="7 8">
    <name type="scientific">Gluconobacter potus</name>
    <dbReference type="NCBI Taxonomy" id="2724927"/>
    <lineage>
        <taxon>Bacteria</taxon>
        <taxon>Pseudomonadati</taxon>
        <taxon>Pseudomonadota</taxon>
        <taxon>Alphaproteobacteria</taxon>
        <taxon>Acetobacterales</taxon>
        <taxon>Acetobacteraceae</taxon>
        <taxon>Gluconobacter</taxon>
    </lineage>
</organism>
<proteinExistence type="inferred from homology"/>
<keyword evidence="8" id="KW-1185">Reference proteome</keyword>
<keyword evidence="7" id="KW-0032">Aminotransferase</keyword>
<dbReference type="InterPro" id="IPR036388">
    <property type="entry name" value="WH-like_DNA-bd_sf"/>
</dbReference>